<reference evidence="1 2" key="1">
    <citation type="journal article" date="2018" name="Front. Plant Sci.">
        <title>Red Clover (Trifolium pratense) and Zigzag Clover (T. medium) - A Picture of Genomic Similarities and Differences.</title>
        <authorList>
            <person name="Dluhosova J."/>
            <person name="Istvanek J."/>
            <person name="Nedelnik J."/>
            <person name="Repkova J."/>
        </authorList>
    </citation>
    <scope>NUCLEOTIDE SEQUENCE [LARGE SCALE GENOMIC DNA]</scope>
    <source>
        <strain evidence="2">cv. 10/8</strain>
        <tissue evidence="1">Leaf</tissue>
    </source>
</reference>
<dbReference type="Proteomes" id="UP000265520">
    <property type="component" value="Unassembled WGS sequence"/>
</dbReference>
<proteinExistence type="predicted"/>
<feature type="non-terminal residue" evidence="1">
    <location>
        <position position="1"/>
    </location>
</feature>
<name>A0A392UMQ0_9FABA</name>
<sequence length="48" mass="5018">CGRVSCSAVEVVPKKNACCVRLSVEEEFSTSNESVICASSNVGSPPEQ</sequence>
<keyword evidence="2" id="KW-1185">Reference proteome</keyword>
<organism evidence="1 2">
    <name type="scientific">Trifolium medium</name>
    <dbReference type="NCBI Taxonomy" id="97028"/>
    <lineage>
        <taxon>Eukaryota</taxon>
        <taxon>Viridiplantae</taxon>
        <taxon>Streptophyta</taxon>
        <taxon>Embryophyta</taxon>
        <taxon>Tracheophyta</taxon>
        <taxon>Spermatophyta</taxon>
        <taxon>Magnoliopsida</taxon>
        <taxon>eudicotyledons</taxon>
        <taxon>Gunneridae</taxon>
        <taxon>Pentapetalae</taxon>
        <taxon>rosids</taxon>
        <taxon>fabids</taxon>
        <taxon>Fabales</taxon>
        <taxon>Fabaceae</taxon>
        <taxon>Papilionoideae</taxon>
        <taxon>50 kb inversion clade</taxon>
        <taxon>NPAAA clade</taxon>
        <taxon>Hologalegina</taxon>
        <taxon>IRL clade</taxon>
        <taxon>Trifolieae</taxon>
        <taxon>Trifolium</taxon>
    </lineage>
</organism>
<accession>A0A392UMQ0</accession>
<dbReference type="EMBL" id="LXQA010830080">
    <property type="protein sequence ID" value="MCI73035.1"/>
    <property type="molecule type" value="Genomic_DNA"/>
</dbReference>
<evidence type="ECO:0000313" key="1">
    <source>
        <dbReference type="EMBL" id="MCI73035.1"/>
    </source>
</evidence>
<evidence type="ECO:0000313" key="2">
    <source>
        <dbReference type="Proteomes" id="UP000265520"/>
    </source>
</evidence>
<protein>
    <submittedName>
        <fullName evidence="1">Uncharacterized protein</fullName>
    </submittedName>
</protein>
<dbReference type="AlphaFoldDB" id="A0A392UMQ0"/>
<comment type="caution">
    <text evidence="1">The sequence shown here is derived from an EMBL/GenBank/DDBJ whole genome shotgun (WGS) entry which is preliminary data.</text>
</comment>